<dbReference type="PROSITE" id="PS51352">
    <property type="entry name" value="THIOREDOXIN_2"/>
    <property type="match status" value="1"/>
</dbReference>
<dbReference type="GO" id="GO:0005737">
    <property type="term" value="C:cytoplasm"/>
    <property type="evidence" value="ECO:0007669"/>
    <property type="project" value="TreeGrafter"/>
</dbReference>
<feature type="signal peptide" evidence="5">
    <location>
        <begin position="1"/>
        <end position="23"/>
    </location>
</feature>
<evidence type="ECO:0000256" key="5">
    <source>
        <dbReference type="SAM" id="SignalP"/>
    </source>
</evidence>
<dbReference type="SUPFAM" id="SSF52833">
    <property type="entry name" value="Thioredoxin-like"/>
    <property type="match status" value="1"/>
</dbReference>
<comment type="caution">
    <text evidence="7">The sequence shown here is derived from an EMBL/GenBank/DDBJ whole genome shotgun (WGS) entry which is preliminary data.</text>
</comment>
<feature type="chain" id="PRO_5011109603" evidence="5">
    <location>
        <begin position="24"/>
        <end position="128"/>
    </location>
</feature>
<reference evidence="7" key="1">
    <citation type="submission" date="2016-01" db="EMBL/GenBank/DDBJ databases">
        <authorList>
            <person name="Peeters C."/>
        </authorList>
    </citation>
    <scope>NUCLEOTIDE SEQUENCE [LARGE SCALE GENOMIC DNA]</scope>
    <source>
        <strain evidence="7">LMG 22940</strain>
    </source>
</reference>
<dbReference type="PANTHER" id="PTHR45663">
    <property type="entry name" value="GEO12009P1"/>
    <property type="match status" value="1"/>
</dbReference>
<dbReference type="PROSITE" id="PS00194">
    <property type="entry name" value="THIOREDOXIN_1"/>
    <property type="match status" value="1"/>
</dbReference>
<sequence length="128" mass="14495">MKALRVKQGMAWLLLAMASSAWADQKPYDKAQFDRDIAEGKPTIVYLHATWCPTCRVQKPIVDRLSDDPQLKQVTIFVADFDKETALKKALKVNQQSTFVVFKKGHEVARSTGQTQEPAIRETFDKAL</sequence>
<keyword evidence="4" id="KW-0676">Redox-active center</keyword>
<keyword evidence="3" id="KW-1015">Disulfide bond</keyword>
<dbReference type="CDD" id="cd02947">
    <property type="entry name" value="TRX_family"/>
    <property type="match status" value="1"/>
</dbReference>
<evidence type="ECO:0000256" key="1">
    <source>
        <dbReference type="ARBA" id="ARBA00022448"/>
    </source>
</evidence>
<proteinExistence type="predicted"/>
<dbReference type="GO" id="GO:0015035">
    <property type="term" value="F:protein-disulfide reductase activity"/>
    <property type="evidence" value="ECO:0007669"/>
    <property type="project" value="TreeGrafter"/>
</dbReference>
<evidence type="ECO:0000256" key="2">
    <source>
        <dbReference type="ARBA" id="ARBA00022982"/>
    </source>
</evidence>
<dbReference type="Gene3D" id="3.40.30.10">
    <property type="entry name" value="Glutaredoxin"/>
    <property type="match status" value="1"/>
</dbReference>
<keyword evidence="1" id="KW-0813">Transport</keyword>
<organism evidence="7 8">
    <name type="scientific">Caballeronia choica</name>
    <dbReference type="NCBI Taxonomy" id="326476"/>
    <lineage>
        <taxon>Bacteria</taxon>
        <taxon>Pseudomonadati</taxon>
        <taxon>Pseudomonadota</taxon>
        <taxon>Betaproteobacteria</taxon>
        <taxon>Burkholderiales</taxon>
        <taxon>Burkholderiaceae</taxon>
        <taxon>Caballeronia</taxon>
    </lineage>
</organism>
<dbReference type="EMBL" id="FCON02000007">
    <property type="protein sequence ID" value="SAL23106.1"/>
    <property type="molecule type" value="Genomic_DNA"/>
</dbReference>
<dbReference type="InterPro" id="IPR036249">
    <property type="entry name" value="Thioredoxin-like_sf"/>
</dbReference>
<dbReference type="AlphaFoldDB" id="A0A158FTC3"/>
<name>A0A158FTC3_9BURK</name>
<dbReference type="PANTHER" id="PTHR45663:SF11">
    <property type="entry name" value="GEO12009P1"/>
    <property type="match status" value="1"/>
</dbReference>
<dbReference type="OrthoDB" id="9798454at2"/>
<evidence type="ECO:0000256" key="4">
    <source>
        <dbReference type="ARBA" id="ARBA00023284"/>
    </source>
</evidence>
<keyword evidence="8" id="KW-1185">Reference proteome</keyword>
<feature type="domain" description="Thioredoxin" evidence="6">
    <location>
        <begin position="9"/>
        <end position="128"/>
    </location>
</feature>
<evidence type="ECO:0000313" key="8">
    <source>
        <dbReference type="Proteomes" id="UP000054770"/>
    </source>
</evidence>
<dbReference type="InterPro" id="IPR017937">
    <property type="entry name" value="Thioredoxin_CS"/>
</dbReference>
<dbReference type="Pfam" id="PF00085">
    <property type="entry name" value="Thioredoxin"/>
    <property type="match status" value="1"/>
</dbReference>
<keyword evidence="5" id="KW-0732">Signal</keyword>
<accession>A0A158FTC3</accession>
<evidence type="ECO:0000256" key="3">
    <source>
        <dbReference type="ARBA" id="ARBA00023157"/>
    </source>
</evidence>
<gene>
    <name evidence="7" type="primary">trxA</name>
    <name evidence="7" type="ORF">AWB68_00942</name>
</gene>
<evidence type="ECO:0000259" key="6">
    <source>
        <dbReference type="PROSITE" id="PS51352"/>
    </source>
</evidence>
<protein>
    <submittedName>
        <fullName evidence="7">Thioredoxin</fullName>
    </submittedName>
</protein>
<evidence type="ECO:0000313" key="7">
    <source>
        <dbReference type="EMBL" id="SAL23106.1"/>
    </source>
</evidence>
<dbReference type="InterPro" id="IPR013766">
    <property type="entry name" value="Thioredoxin_domain"/>
</dbReference>
<keyword evidence="2" id="KW-0249">Electron transport</keyword>
<dbReference type="RefSeq" id="WP_087643193.1">
    <property type="nucleotide sequence ID" value="NZ_FCON02000007.1"/>
</dbReference>
<dbReference type="Proteomes" id="UP000054770">
    <property type="component" value="Unassembled WGS sequence"/>
</dbReference>